<evidence type="ECO:0000313" key="1">
    <source>
        <dbReference type="EMBL" id="AEA03479.1"/>
    </source>
</evidence>
<accession>H5ZVU7</accession>
<reference evidence="1" key="1">
    <citation type="submission" date="2011-01" db="EMBL/GenBank/DDBJ databases">
        <authorList>
            <person name="Rhee J.-S."/>
            <person name="Kim B.-M."/>
            <person name="Lee J.-S."/>
        </authorList>
    </citation>
    <scope>NUCLEOTIDE SEQUENCE</scope>
</reference>
<name>H5ZVU7_KRYMA</name>
<dbReference type="AlphaFoldDB" id="H5ZVU7"/>
<organism evidence="1">
    <name type="scientific">Kryptolebias marmoratus</name>
    <name type="common">Mangrove killifish</name>
    <name type="synonym">Rivulus marmoratus</name>
    <dbReference type="NCBI Taxonomy" id="37003"/>
    <lineage>
        <taxon>Eukaryota</taxon>
        <taxon>Metazoa</taxon>
        <taxon>Chordata</taxon>
        <taxon>Craniata</taxon>
        <taxon>Vertebrata</taxon>
        <taxon>Euteleostomi</taxon>
        <taxon>Actinopterygii</taxon>
        <taxon>Neopterygii</taxon>
        <taxon>Teleostei</taxon>
        <taxon>Neoteleostei</taxon>
        <taxon>Acanthomorphata</taxon>
        <taxon>Ovalentaria</taxon>
        <taxon>Atherinomorphae</taxon>
        <taxon>Cyprinodontiformes</taxon>
        <taxon>Rivulidae</taxon>
        <taxon>Kryptolebias</taxon>
    </lineage>
</organism>
<dbReference type="EMBL" id="JF272371">
    <property type="protein sequence ID" value="AEA03479.1"/>
    <property type="molecule type" value="mRNA"/>
</dbReference>
<feature type="non-terminal residue" evidence="1">
    <location>
        <position position="31"/>
    </location>
</feature>
<feature type="non-terminal residue" evidence="1">
    <location>
        <position position="1"/>
    </location>
</feature>
<sequence length="31" mass="3710">INRRLSAVGVHEALKVYTWMVKQHLMRFIVI</sequence>
<protein>
    <submittedName>
        <fullName evidence="1">Serotonin receptor</fullName>
    </submittedName>
</protein>
<proteinExistence type="evidence at transcript level"/>
<keyword evidence="1" id="KW-0675">Receptor</keyword>